<protein>
    <submittedName>
        <fullName evidence="1">Beta-lactamase-like protein</fullName>
    </submittedName>
</protein>
<organism evidence="1 2">
    <name type="scientific">Irpex rosettiformis</name>
    <dbReference type="NCBI Taxonomy" id="378272"/>
    <lineage>
        <taxon>Eukaryota</taxon>
        <taxon>Fungi</taxon>
        <taxon>Dikarya</taxon>
        <taxon>Basidiomycota</taxon>
        <taxon>Agaricomycotina</taxon>
        <taxon>Agaricomycetes</taxon>
        <taxon>Polyporales</taxon>
        <taxon>Irpicaceae</taxon>
        <taxon>Irpex</taxon>
    </lineage>
</organism>
<keyword evidence="2" id="KW-1185">Reference proteome</keyword>
<comment type="caution">
    <text evidence="1">The sequence shown here is derived from an EMBL/GenBank/DDBJ whole genome shotgun (WGS) entry which is preliminary data.</text>
</comment>
<proteinExistence type="predicted"/>
<sequence>MITTTSRIPADLADQVYARVKPIVAGSIFLPHKEVFQDAVGLPGTEGIRVPSFSFLISHPTKGNALFDLGLRKGLSGYPPRMLDEMVSYFDAKCEEDVADQFAQGNVRLEDIHTIILNHLHWDHIGNVAQFNAAKVVIGAPARAYYESNLYPQSTRGSIPAPVEGTEITYLDFSDSSSTYRLVAPFATFDRAVDFYGDGSVYVVDTPGHFPGHLSLVVRVAPNVFVFLAGDVCHNRECYNPGQRVVSELNNEDLQVARETARKLVKFNKESDNTVVILAHEAHWLEDGMPLFPYDVREWILQEIEKRRSGDEIYSEMTR</sequence>
<dbReference type="EMBL" id="MU274902">
    <property type="protein sequence ID" value="KAI0093150.1"/>
    <property type="molecule type" value="Genomic_DNA"/>
</dbReference>
<accession>A0ACB8UFU2</accession>
<reference evidence="1" key="1">
    <citation type="journal article" date="2021" name="Environ. Microbiol.">
        <title>Gene family expansions and transcriptome signatures uncover fungal adaptations to wood decay.</title>
        <authorList>
            <person name="Hage H."/>
            <person name="Miyauchi S."/>
            <person name="Viragh M."/>
            <person name="Drula E."/>
            <person name="Min B."/>
            <person name="Chaduli D."/>
            <person name="Navarro D."/>
            <person name="Favel A."/>
            <person name="Norest M."/>
            <person name="Lesage-Meessen L."/>
            <person name="Balint B."/>
            <person name="Merenyi Z."/>
            <person name="de Eugenio L."/>
            <person name="Morin E."/>
            <person name="Martinez A.T."/>
            <person name="Baldrian P."/>
            <person name="Stursova M."/>
            <person name="Martinez M.J."/>
            <person name="Novotny C."/>
            <person name="Magnuson J.K."/>
            <person name="Spatafora J.W."/>
            <person name="Maurice S."/>
            <person name="Pangilinan J."/>
            <person name="Andreopoulos W."/>
            <person name="LaButti K."/>
            <person name="Hundley H."/>
            <person name="Na H."/>
            <person name="Kuo A."/>
            <person name="Barry K."/>
            <person name="Lipzen A."/>
            <person name="Henrissat B."/>
            <person name="Riley R."/>
            <person name="Ahrendt S."/>
            <person name="Nagy L.G."/>
            <person name="Grigoriev I.V."/>
            <person name="Martin F."/>
            <person name="Rosso M.N."/>
        </authorList>
    </citation>
    <scope>NUCLEOTIDE SEQUENCE</scope>
    <source>
        <strain evidence="1">CBS 384.51</strain>
    </source>
</reference>
<evidence type="ECO:0000313" key="1">
    <source>
        <dbReference type="EMBL" id="KAI0093150.1"/>
    </source>
</evidence>
<evidence type="ECO:0000313" key="2">
    <source>
        <dbReference type="Proteomes" id="UP001055072"/>
    </source>
</evidence>
<name>A0ACB8UFU2_9APHY</name>
<gene>
    <name evidence="1" type="ORF">BDY19DRAFT_1053655</name>
</gene>
<dbReference type="Proteomes" id="UP001055072">
    <property type="component" value="Unassembled WGS sequence"/>
</dbReference>